<comment type="caution">
    <text evidence="1">The sequence shown here is derived from an EMBL/GenBank/DDBJ whole genome shotgun (WGS) entry which is preliminary data.</text>
</comment>
<name>A0ACB7PGF4_9PEZI</name>
<evidence type="ECO:0000313" key="2">
    <source>
        <dbReference type="Proteomes" id="UP000724584"/>
    </source>
</evidence>
<protein>
    <submittedName>
        <fullName evidence="1">Uncharacterized protein</fullName>
    </submittedName>
</protein>
<accession>A0ACB7PGF4</accession>
<organism evidence="1 2">
    <name type="scientific">Chaetomium tenue</name>
    <dbReference type="NCBI Taxonomy" id="1854479"/>
    <lineage>
        <taxon>Eukaryota</taxon>
        <taxon>Fungi</taxon>
        <taxon>Dikarya</taxon>
        <taxon>Ascomycota</taxon>
        <taxon>Pezizomycotina</taxon>
        <taxon>Sordariomycetes</taxon>
        <taxon>Sordariomycetidae</taxon>
        <taxon>Sordariales</taxon>
        <taxon>Chaetomiaceae</taxon>
        <taxon>Chaetomium</taxon>
    </lineage>
</organism>
<sequence length="539" mass="56647">MATPPNIRESQILTPEAIKEIEQSLGDVGRGADFPMSRTRGGSTSSGGSANSIPPPPTRPPPAPPILSQGRRTPRVPDILSGNSLPLPRVRPSRSRTASSTGGSRQKPGNLAPIDECRLSHSRELTPPLPNRSPGSALPSTLPSVLPSTLPPVLAPALPPTLPPAPPVVVPPAPSPAPKTQQEEWLHDWQQEVSRELAKPVGGRTRAARTPSAPARAPAPTYSLFPPPRSLPVSPLPPPRFVSPSSATPSAGSAFSSAGWSSDGFTSPSLLRDLYPDNPFGYPPPPPFLHNWDPPNRARAHNLVNSARLYPAGQTGPTVGSVPRPRPRLHPAPPPATVSTMHSSFAAPSPFLSNPLGPTLTATATSTPTPIPIMAQAQARAPAPVLATQSVRDSTMFSTGRFAYYPVMSPYEAEAALGSGGVNLGVYQRVACAEQEEQQEGGQSEQLDCRMFPLLDHDLMSAEQASAAVAAARAVRNTIFIDCGFDIEGVSRASSYYGGDEGEGGLEVVEAVEAAEAMEAMEASEEAKATEVRLGKMKI</sequence>
<reference evidence="1 2" key="1">
    <citation type="journal article" date="2021" name="Nat. Commun.">
        <title>Genetic determinants of endophytism in the Arabidopsis root mycobiome.</title>
        <authorList>
            <person name="Mesny F."/>
            <person name="Miyauchi S."/>
            <person name="Thiergart T."/>
            <person name="Pickel B."/>
            <person name="Atanasova L."/>
            <person name="Karlsson M."/>
            <person name="Huettel B."/>
            <person name="Barry K.W."/>
            <person name="Haridas S."/>
            <person name="Chen C."/>
            <person name="Bauer D."/>
            <person name="Andreopoulos W."/>
            <person name="Pangilinan J."/>
            <person name="LaButti K."/>
            <person name="Riley R."/>
            <person name="Lipzen A."/>
            <person name="Clum A."/>
            <person name="Drula E."/>
            <person name="Henrissat B."/>
            <person name="Kohler A."/>
            <person name="Grigoriev I.V."/>
            <person name="Martin F.M."/>
            <person name="Hacquard S."/>
        </authorList>
    </citation>
    <scope>NUCLEOTIDE SEQUENCE [LARGE SCALE GENOMIC DNA]</scope>
    <source>
        <strain evidence="1 2">MPI-SDFR-AT-0079</strain>
    </source>
</reference>
<evidence type="ECO:0000313" key="1">
    <source>
        <dbReference type="EMBL" id="KAH6640662.1"/>
    </source>
</evidence>
<gene>
    <name evidence="1" type="ORF">F5144DRAFT_640761</name>
</gene>
<keyword evidence="2" id="KW-1185">Reference proteome</keyword>
<dbReference type="EMBL" id="JAGIZQ010000002">
    <property type="protein sequence ID" value="KAH6640662.1"/>
    <property type="molecule type" value="Genomic_DNA"/>
</dbReference>
<proteinExistence type="predicted"/>
<dbReference type="Proteomes" id="UP000724584">
    <property type="component" value="Unassembled WGS sequence"/>
</dbReference>